<name>A0A0G0PY46_9BACT</name>
<dbReference type="Pfam" id="PF00498">
    <property type="entry name" value="FHA"/>
    <property type="match status" value="1"/>
</dbReference>
<evidence type="ECO:0000313" key="3">
    <source>
        <dbReference type="Proteomes" id="UP000033935"/>
    </source>
</evidence>
<evidence type="ECO:0000259" key="1">
    <source>
        <dbReference type="PROSITE" id="PS50006"/>
    </source>
</evidence>
<dbReference type="PROSITE" id="PS50006">
    <property type="entry name" value="FHA_DOMAIN"/>
    <property type="match status" value="1"/>
</dbReference>
<organism evidence="2 3">
    <name type="scientific">Candidatus Uhrbacteria bacterium GW2011_GWF2_39_13</name>
    <dbReference type="NCBI Taxonomy" id="1618995"/>
    <lineage>
        <taxon>Bacteria</taxon>
        <taxon>Candidatus Uhriibacteriota</taxon>
    </lineage>
</organism>
<protein>
    <submittedName>
        <fullName evidence="2">FHA domain-containing protein</fullName>
    </submittedName>
</protein>
<dbReference type="EMBL" id="LBWG01000040">
    <property type="protein sequence ID" value="KKR03050.1"/>
    <property type="molecule type" value="Genomic_DNA"/>
</dbReference>
<dbReference type="InterPro" id="IPR000253">
    <property type="entry name" value="FHA_dom"/>
</dbReference>
<dbReference type="Gene3D" id="2.60.200.20">
    <property type="match status" value="1"/>
</dbReference>
<evidence type="ECO:0000313" key="2">
    <source>
        <dbReference type="EMBL" id="KKR03050.1"/>
    </source>
</evidence>
<sequence length="98" mass="11374">MAILILTNEKEETVFELDKDIVVIGRKSDCDIILNDEQISKHHTRIIKDGERHRLEDMDSMNGTCVNGKEIKRVLLRDGDRINITDTILLVYHVNKMQ</sequence>
<dbReference type="SMART" id="SM00240">
    <property type="entry name" value="FHA"/>
    <property type="match status" value="1"/>
</dbReference>
<dbReference type="SUPFAM" id="SSF49879">
    <property type="entry name" value="SMAD/FHA domain"/>
    <property type="match status" value="1"/>
</dbReference>
<reference evidence="2 3" key="1">
    <citation type="journal article" date="2015" name="Nature">
        <title>rRNA introns, odd ribosomes, and small enigmatic genomes across a large radiation of phyla.</title>
        <authorList>
            <person name="Brown C.T."/>
            <person name="Hug L.A."/>
            <person name="Thomas B.C."/>
            <person name="Sharon I."/>
            <person name="Castelle C.J."/>
            <person name="Singh A."/>
            <person name="Wilkins M.J."/>
            <person name="Williams K.H."/>
            <person name="Banfield J.F."/>
        </authorList>
    </citation>
    <scope>NUCLEOTIDE SEQUENCE [LARGE SCALE GENOMIC DNA]</scope>
</reference>
<gene>
    <name evidence="2" type="ORF">UT30_C0040G0003</name>
</gene>
<dbReference type="CDD" id="cd00060">
    <property type="entry name" value="FHA"/>
    <property type="match status" value="1"/>
</dbReference>
<comment type="caution">
    <text evidence="2">The sequence shown here is derived from an EMBL/GenBank/DDBJ whole genome shotgun (WGS) entry which is preliminary data.</text>
</comment>
<dbReference type="Proteomes" id="UP000033935">
    <property type="component" value="Unassembled WGS sequence"/>
</dbReference>
<feature type="domain" description="FHA" evidence="1">
    <location>
        <begin position="22"/>
        <end position="71"/>
    </location>
</feature>
<dbReference type="InterPro" id="IPR008984">
    <property type="entry name" value="SMAD_FHA_dom_sf"/>
</dbReference>
<dbReference type="AlphaFoldDB" id="A0A0G0PY46"/>
<accession>A0A0G0PY46</accession>
<proteinExistence type="predicted"/>